<dbReference type="Proteomes" id="UP000242875">
    <property type="component" value="Unassembled WGS sequence"/>
</dbReference>
<feature type="region of interest" description="Disordered" evidence="1">
    <location>
        <begin position="80"/>
        <end position="105"/>
    </location>
</feature>
<evidence type="ECO:0000256" key="1">
    <source>
        <dbReference type="SAM" id="MobiDB-lite"/>
    </source>
</evidence>
<dbReference type="AlphaFoldDB" id="A0A261Y6U8"/>
<feature type="region of interest" description="Disordered" evidence="1">
    <location>
        <begin position="1"/>
        <end position="23"/>
    </location>
</feature>
<name>A0A261Y6U8_9FUNG</name>
<reference evidence="2 3" key="1">
    <citation type="journal article" date="2017" name="Mycologia">
        <title>Bifiguratus adelaidae, gen. et sp. nov., a new member of Mucoromycotina in endophytic and soil-dwelling habitats.</title>
        <authorList>
            <person name="Torres-Cruz T.J."/>
            <person name="Billingsley Tobias T.L."/>
            <person name="Almatruk M."/>
            <person name="Hesse C."/>
            <person name="Kuske C.R."/>
            <person name="Desiro A."/>
            <person name="Benucci G.M."/>
            <person name="Bonito G."/>
            <person name="Stajich J.E."/>
            <person name="Dunlap C."/>
            <person name="Arnold A.E."/>
            <person name="Porras-Alfaro A."/>
        </authorList>
    </citation>
    <scope>NUCLEOTIDE SEQUENCE [LARGE SCALE GENOMIC DNA]</scope>
    <source>
        <strain evidence="2 3">AZ0501</strain>
    </source>
</reference>
<evidence type="ECO:0000313" key="2">
    <source>
        <dbReference type="EMBL" id="OZJ06214.1"/>
    </source>
</evidence>
<comment type="caution">
    <text evidence="2">The sequence shown here is derived from an EMBL/GenBank/DDBJ whole genome shotgun (WGS) entry which is preliminary data.</text>
</comment>
<protein>
    <submittedName>
        <fullName evidence="2">Uncharacterized protein</fullName>
    </submittedName>
</protein>
<dbReference type="EMBL" id="MVBO01000005">
    <property type="protein sequence ID" value="OZJ06214.1"/>
    <property type="molecule type" value="Genomic_DNA"/>
</dbReference>
<gene>
    <name evidence="2" type="ORF">BZG36_00833</name>
</gene>
<accession>A0A261Y6U8</accession>
<evidence type="ECO:0000313" key="3">
    <source>
        <dbReference type="Proteomes" id="UP000242875"/>
    </source>
</evidence>
<keyword evidence="3" id="KW-1185">Reference proteome</keyword>
<sequence>MQAYLAKHYGTEKKKKKKGQTLKKGNVGIVDESEFDWNRGIEEEEDDEYAPVVEENVKIREEKVPRADAWEMIREAALENERKREEEGEELEENQPVVVNEGKWD</sequence>
<organism evidence="2 3">
    <name type="scientific">Bifiguratus adelaidae</name>
    <dbReference type="NCBI Taxonomy" id="1938954"/>
    <lineage>
        <taxon>Eukaryota</taxon>
        <taxon>Fungi</taxon>
        <taxon>Fungi incertae sedis</taxon>
        <taxon>Mucoromycota</taxon>
        <taxon>Mucoromycotina</taxon>
        <taxon>Endogonomycetes</taxon>
        <taxon>Endogonales</taxon>
        <taxon>Endogonales incertae sedis</taxon>
        <taxon>Bifiguratus</taxon>
    </lineage>
</organism>
<proteinExistence type="predicted"/>